<dbReference type="PIRSF" id="PIRSF017434">
    <property type="entry name" value="Purine_5'-nucleotidase"/>
    <property type="match status" value="1"/>
</dbReference>
<evidence type="ECO:0000256" key="1">
    <source>
        <dbReference type="ARBA" id="ARBA00009589"/>
    </source>
</evidence>
<dbReference type="InterPro" id="IPR008380">
    <property type="entry name" value="HAD-SF_hydro_IG_5-nucl"/>
</dbReference>
<dbReference type="Gene3D" id="3.40.50.1000">
    <property type="entry name" value="HAD superfamily/HAD-like"/>
    <property type="match status" value="1"/>
</dbReference>
<feature type="compositionally biased region" description="Low complexity" evidence="7">
    <location>
        <begin position="7"/>
        <end position="20"/>
    </location>
</feature>
<comment type="similarity">
    <text evidence="1">Belongs to the 5'(3')-deoxyribonucleotidase family.</text>
</comment>
<feature type="binding site" evidence="6">
    <location>
        <position position="99"/>
    </location>
    <ligand>
        <name>Mg(2+)</name>
        <dbReference type="ChEBI" id="CHEBI:18420"/>
    </ligand>
</feature>
<dbReference type="CDD" id="cd07522">
    <property type="entry name" value="HAD_cN-II"/>
    <property type="match status" value="1"/>
</dbReference>
<dbReference type="KEGG" id="dfa:DFA_04056"/>
<dbReference type="OMA" id="WDYTDAV"/>
<keyword evidence="4 6" id="KW-0460">Magnesium</keyword>
<accession>F4Q161</accession>
<evidence type="ECO:0000256" key="2">
    <source>
        <dbReference type="ARBA" id="ARBA00022723"/>
    </source>
</evidence>
<protein>
    <submittedName>
        <fullName evidence="8">5'-nucleotidase</fullName>
    </submittedName>
</protein>
<evidence type="ECO:0000256" key="6">
    <source>
        <dbReference type="PIRSR" id="PIRSR017434-2"/>
    </source>
</evidence>
<feature type="active site" description="Nucleophile" evidence="5">
    <location>
        <position position="99"/>
    </location>
</feature>
<dbReference type="GO" id="GO:0046872">
    <property type="term" value="F:metal ion binding"/>
    <property type="evidence" value="ECO:0007669"/>
    <property type="project" value="UniProtKB-KW"/>
</dbReference>
<evidence type="ECO:0000256" key="4">
    <source>
        <dbReference type="ARBA" id="ARBA00022842"/>
    </source>
</evidence>
<dbReference type="AlphaFoldDB" id="F4Q161"/>
<feature type="active site" description="Proton donor" evidence="5">
    <location>
        <position position="101"/>
    </location>
</feature>
<feature type="compositionally biased region" description="Basic and acidic residues" evidence="7">
    <location>
        <begin position="22"/>
        <end position="31"/>
    </location>
</feature>
<dbReference type="InterPro" id="IPR023214">
    <property type="entry name" value="HAD_sf"/>
</dbReference>
<comment type="cofactor">
    <cofactor evidence="6">
        <name>Mg(2+)</name>
        <dbReference type="ChEBI" id="CHEBI:18420"/>
    </cofactor>
    <text evidence="6">Binds 1 Mg(2+) ion per subunit.</text>
</comment>
<keyword evidence="2 6" id="KW-0479">Metal-binding</keyword>
<reference evidence="9" key="1">
    <citation type="journal article" date="2011" name="Genome Res.">
        <title>Phylogeny-wide analysis of social amoeba genomes highlights ancient origins for complex intercellular communication.</title>
        <authorList>
            <person name="Heidel A.J."/>
            <person name="Lawal H.M."/>
            <person name="Felder M."/>
            <person name="Schilde C."/>
            <person name="Helps N.R."/>
            <person name="Tunggal B."/>
            <person name="Rivero F."/>
            <person name="John U."/>
            <person name="Schleicher M."/>
            <person name="Eichinger L."/>
            <person name="Platzer M."/>
            <person name="Noegel A.A."/>
            <person name="Schaap P."/>
            <person name="Gloeckner G."/>
        </authorList>
    </citation>
    <scope>NUCLEOTIDE SEQUENCE [LARGE SCALE GENOMIC DNA]</scope>
    <source>
        <strain evidence="9">SH3</strain>
    </source>
</reference>
<dbReference type="InterPro" id="IPR016695">
    <property type="entry name" value="Pur_nucleotidase"/>
</dbReference>
<sequence>MNHHFDFNNNNNYQLNNNNHHINREDGKKSENIISPGTTNKLGQFSLNDLSNPPTDEELRNYKDVPSSSLPPIHKREMLKRIFVNRDLRLDRIEFYGFDMDYTIAVYNSPDFEELAYDMVLERLIGLGYPTTIKKLRYDPKFPIRGLFLDKELGNLLKIDSFGNIALCIHGRTTYTSKETYEYYPSMRVPNDDIGRRFYLLNTLFTLPEASLYADLVEFFETESNLKITEELAEEQQQANSPPLELLRADVPKPTIQAIKGNNVGDLSYSNLFQDLREAMDLVHNDGTLKSKVLDDMPRYIKKTQANVLFDRLRQNNNKVFLLTNSEFYYTNKVMSYLLNDTNPKYKSWRDYFDVIIVGADKPRFFSEGTTIREVDINTGNLMITHVKDRFEAGKVYHGGSLSLFQKLTGAKGNRVLYTGDHIFADIIKSKKSHGWRNLLVVPELQHELRVLGEQKNTNIHLLNLEFIRAEIYRGLDSESTTPPDISVLHQHIKEATNKLNEAYNKYFGSLFKSGSNATFFSMQVQRYADLYTSDYLNLLNYPLFYHFNANTVAMPHESSGGASFDKMSN</sequence>
<dbReference type="STRING" id="1054147.F4Q161"/>
<feature type="compositionally biased region" description="Polar residues" evidence="7">
    <location>
        <begin position="32"/>
        <end position="54"/>
    </location>
</feature>
<dbReference type="PANTHER" id="PTHR12103">
    <property type="entry name" value="5'-NUCLEOTIDASE DOMAIN-CONTAINING"/>
    <property type="match status" value="1"/>
</dbReference>
<keyword evidence="3" id="KW-0378">Hydrolase</keyword>
<feature type="binding site" evidence="6">
    <location>
        <position position="101"/>
    </location>
    <ligand>
        <name>GMP</name>
        <dbReference type="ChEBI" id="CHEBI:58115"/>
    </ligand>
</feature>
<organism evidence="8 9">
    <name type="scientific">Cavenderia fasciculata</name>
    <name type="common">Slime mold</name>
    <name type="synonym">Dictyostelium fasciculatum</name>
    <dbReference type="NCBI Taxonomy" id="261658"/>
    <lineage>
        <taxon>Eukaryota</taxon>
        <taxon>Amoebozoa</taxon>
        <taxon>Evosea</taxon>
        <taxon>Eumycetozoa</taxon>
        <taxon>Dictyostelia</taxon>
        <taxon>Acytosteliales</taxon>
        <taxon>Cavenderiaceae</taxon>
        <taxon>Cavenderia</taxon>
    </lineage>
</organism>
<dbReference type="NCBIfam" id="TIGR02244">
    <property type="entry name" value="HAD-IG-Ncltidse"/>
    <property type="match status" value="1"/>
</dbReference>
<proteinExistence type="inferred from homology"/>
<gene>
    <name evidence="8" type="ORF">DFA_04056</name>
</gene>
<dbReference type="InterPro" id="IPR036412">
    <property type="entry name" value="HAD-like_sf"/>
</dbReference>
<feature type="binding site" evidence="6">
    <location>
        <position position="421"/>
    </location>
    <ligand>
        <name>Mg(2+)</name>
        <dbReference type="ChEBI" id="CHEBI:18420"/>
    </ligand>
</feature>
<dbReference type="Proteomes" id="UP000007797">
    <property type="component" value="Unassembled WGS sequence"/>
</dbReference>
<evidence type="ECO:0000256" key="5">
    <source>
        <dbReference type="PIRSR" id="PIRSR017434-1"/>
    </source>
</evidence>
<evidence type="ECO:0000313" key="8">
    <source>
        <dbReference type="EMBL" id="EGG18562.1"/>
    </source>
</evidence>
<evidence type="ECO:0000256" key="7">
    <source>
        <dbReference type="SAM" id="MobiDB-lite"/>
    </source>
</evidence>
<evidence type="ECO:0000256" key="3">
    <source>
        <dbReference type="ARBA" id="ARBA00022801"/>
    </source>
</evidence>
<dbReference type="GO" id="GO:0008253">
    <property type="term" value="F:5'-nucleotidase activity"/>
    <property type="evidence" value="ECO:0007669"/>
    <property type="project" value="TreeGrafter"/>
</dbReference>
<dbReference type="SUPFAM" id="SSF56784">
    <property type="entry name" value="HAD-like"/>
    <property type="match status" value="1"/>
</dbReference>
<name>F4Q161_CACFS</name>
<dbReference type="EMBL" id="GL883018">
    <property type="protein sequence ID" value="EGG18562.1"/>
    <property type="molecule type" value="Genomic_DNA"/>
</dbReference>
<keyword evidence="9" id="KW-1185">Reference proteome</keyword>
<dbReference type="Pfam" id="PF05761">
    <property type="entry name" value="5_nucleotid"/>
    <property type="match status" value="1"/>
</dbReference>
<dbReference type="GeneID" id="14870474"/>
<dbReference type="PANTHER" id="PTHR12103:SF15">
    <property type="entry name" value="CYTOSOLIC PURINE 5'-NUCLEOTIDASE"/>
    <property type="match status" value="1"/>
</dbReference>
<dbReference type="RefSeq" id="XP_004366466.1">
    <property type="nucleotide sequence ID" value="XM_004366409.1"/>
</dbReference>
<dbReference type="OrthoDB" id="10252832at2759"/>
<feature type="region of interest" description="Disordered" evidence="7">
    <location>
        <begin position="1"/>
        <end position="67"/>
    </location>
</feature>
<evidence type="ECO:0000313" key="9">
    <source>
        <dbReference type="Proteomes" id="UP000007797"/>
    </source>
</evidence>